<evidence type="ECO:0000256" key="1">
    <source>
        <dbReference type="ARBA" id="ARBA00004571"/>
    </source>
</evidence>
<evidence type="ECO:0000313" key="11">
    <source>
        <dbReference type="EMBL" id="VAW19630.1"/>
    </source>
</evidence>
<dbReference type="EMBL" id="UOEP01000102">
    <property type="protein sequence ID" value="VAW19630.1"/>
    <property type="molecule type" value="Genomic_DNA"/>
</dbReference>
<dbReference type="Pfam" id="PF07715">
    <property type="entry name" value="Plug"/>
    <property type="match status" value="1"/>
</dbReference>
<proteinExistence type="predicted"/>
<keyword evidence="6" id="KW-0472">Membrane</keyword>
<evidence type="ECO:0000256" key="5">
    <source>
        <dbReference type="ARBA" id="ARBA00023077"/>
    </source>
</evidence>
<dbReference type="GO" id="GO:0015344">
    <property type="term" value="F:siderophore uptake transmembrane transporter activity"/>
    <property type="evidence" value="ECO:0007669"/>
    <property type="project" value="TreeGrafter"/>
</dbReference>
<evidence type="ECO:0000259" key="9">
    <source>
        <dbReference type="Pfam" id="PF00593"/>
    </source>
</evidence>
<dbReference type="InterPro" id="IPR008969">
    <property type="entry name" value="CarboxyPept-like_regulatory"/>
</dbReference>
<dbReference type="Gene3D" id="2.40.170.20">
    <property type="entry name" value="TonB-dependent receptor, beta-barrel domain"/>
    <property type="match status" value="1"/>
</dbReference>
<keyword evidence="3" id="KW-0812">Transmembrane</keyword>
<name>A0A3B0TSE2_9ZZZZ</name>
<keyword evidence="4" id="KW-0732">Signal</keyword>
<dbReference type="Pfam" id="PF13715">
    <property type="entry name" value="CarbopepD_reg_2"/>
    <property type="match status" value="1"/>
</dbReference>
<reference evidence="11" key="1">
    <citation type="submission" date="2018-06" db="EMBL/GenBank/DDBJ databases">
        <authorList>
            <person name="Zhirakovskaya E."/>
        </authorList>
    </citation>
    <scope>NUCLEOTIDE SEQUENCE</scope>
</reference>
<evidence type="ECO:0000256" key="8">
    <source>
        <dbReference type="ARBA" id="ARBA00023237"/>
    </source>
</evidence>
<evidence type="ECO:0000256" key="4">
    <source>
        <dbReference type="ARBA" id="ARBA00022729"/>
    </source>
</evidence>
<dbReference type="InterPro" id="IPR039426">
    <property type="entry name" value="TonB-dep_rcpt-like"/>
</dbReference>
<dbReference type="GO" id="GO:0044718">
    <property type="term" value="P:siderophore transmembrane transport"/>
    <property type="evidence" value="ECO:0007669"/>
    <property type="project" value="TreeGrafter"/>
</dbReference>
<dbReference type="InterPro" id="IPR037066">
    <property type="entry name" value="Plug_dom_sf"/>
</dbReference>
<evidence type="ECO:0000256" key="6">
    <source>
        <dbReference type="ARBA" id="ARBA00023136"/>
    </source>
</evidence>
<dbReference type="GO" id="GO:0009279">
    <property type="term" value="C:cell outer membrane"/>
    <property type="evidence" value="ECO:0007669"/>
    <property type="project" value="UniProtKB-SubCell"/>
</dbReference>
<sequence>MRAKIIIGLAIFLIAKLGFAQNEATGKILDSQTKEALPGVSVVITGTNNGTITNSNGFFKLLPAKEIDSLIISHVGYKTMTVKYHKNMIIPISSSVIQLNQVIISANRDEQVRTDAPVAISILSHREIEDTKAIRIDELLNKINGVYMIDLGNEQHAMGGMRQPFNNYSNPVFLYLEDGVPIRPTGIFNHNALIEINMADIKSIEVIGGPSSAIYGSEAVGGAVNFITKQPPLIPTSKFSIQRNNLGYKRVDFRAGNTFNKLGVNISGYYAGRRNGYREHSDFDKLSLSLKGNYSFSNSTRLNTSIVYINYKTDMTGGLDSANFFGQDYSSLQTFTYRTVDALRVKSALKHYWGKNSKTSLTVYYRQNAVVQNPHYTQKIIDINDPSKEKSEIDNNEFNSIGSIAQHTQELNFLNAKLIVGVSLDYTLNDRYKQYIEVDVNADGVKTGYTKTDSLLRDYDVTLINSAAYAHFEISPVKRLKISATARYDAFSYNYQQAVGDPKFDGKTVLTKFIPKVGLVYDFKKNRGIYANYSVGFLPPTTDQLYRKKEANNKLEPAVYDNTEIGGWYSIADKFRVQLAAFQLDGTNEIITVQNDYDENENQNAGKTRHRGVEYTVEYTPVNELIIRVSGTNVEHKYIDYIEKGKDYSGEIMDMAPNWIANAEITYRPEFLKGSRFGIEWQHLNEYYAEPPQETGDRERYEGFDIFNIRMGYKIKRFETWLNILNSTDRLYATTARIRRGKMDYRPGNPRTFTIGLAYNFTGKGK</sequence>
<dbReference type="PANTHER" id="PTHR30069:SF29">
    <property type="entry name" value="HEMOGLOBIN AND HEMOGLOBIN-HAPTOGLOBIN-BINDING PROTEIN 1-RELATED"/>
    <property type="match status" value="1"/>
</dbReference>
<gene>
    <name evidence="11" type="ORF">MNBD_BACTEROID01-1662</name>
</gene>
<evidence type="ECO:0000259" key="10">
    <source>
        <dbReference type="Pfam" id="PF07715"/>
    </source>
</evidence>
<dbReference type="Pfam" id="PF00593">
    <property type="entry name" value="TonB_dep_Rec_b-barrel"/>
    <property type="match status" value="1"/>
</dbReference>
<organism evidence="11">
    <name type="scientific">hydrothermal vent metagenome</name>
    <dbReference type="NCBI Taxonomy" id="652676"/>
    <lineage>
        <taxon>unclassified sequences</taxon>
        <taxon>metagenomes</taxon>
        <taxon>ecological metagenomes</taxon>
    </lineage>
</organism>
<comment type="subcellular location">
    <subcellularLocation>
        <location evidence="1">Cell outer membrane</location>
        <topology evidence="1">Multi-pass membrane protein</topology>
    </subcellularLocation>
</comment>
<keyword evidence="5" id="KW-0798">TonB box</keyword>
<evidence type="ECO:0000256" key="7">
    <source>
        <dbReference type="ARBA" id="ARBA00023170"/>
    </source>
</evidence>
<evidence type="ECO:0000256" key="3">
    <source>
        <dbReference type="ARBA" id="ARBA00022692"/>
    </source>
</evidence>
<dbReference type="InterPro" id="IPR036942">
    <property type="entry name" value="Beta-barrel_TonB_sf"/>
</dbReference>
<accession>A0A3B0TSE2</accession>
<protein>
    <submittedName>
        <fullName evidence="11">TonB-dependent receptor</fullName>
    </submittedName>
</protein>
<evidence type="ECO:0000256" key="2">
    <source>
        <dbReference type="ARBA" id="ARBA00022448"/>
    </source>
</evidence>
<dbReference type="PROSITE" id="PS52016">
    <property type="entry name" value="TONB_DEPENDENT_REC_3"/>
    <property type="match status" value="1"/>
</dbReference>
<dbReference type="Gene3D" id="2.60.40.1120">
    <property type="entry name" value="Carboxypeptidase-like, regulatory domain"/>
    <property type="match status" value="1"/>
</dbReference>
<feature type="domain" description="TonB-dependent receptor plug" evidence="10">
    <location>
        <begin position="114"/>
        <end position="223"/>
    </location>
</feature>
<dbReference type="SUPFAM" id="SSF56935">
    <property type="entry name" value="Porins"/>
    <property type="match status" value="1"/>
</dbReference>
<keyword evidence="7 11" id="KW-0675">Receptor</keyword>
<dbReference type="AlphaFoldDB" id="A0A3B0TSE2"/>
<dbReference type="Gene3D" id="2.170.130.10">
    <property type="entry name" value="TonB-dependent receptor, plug domain"/>
    <property type="match status" value="1"/>
</dbReference>
<dbReference type="SUPFAM" id="SSF49464">
    <property type="entry name" value="Carboxypeptidase regulatory domain-like"/>
    <property type="match status" value="1"/>
</dbReference>
<keyword evidence="8" id="KW-0998">Cell outer membrane</keyword>
<feature type="domain" description="TonB-dependent receptor-like beta-barrel" evidence="9">
    <location>
        <begin position="248"/>
        <end position="726"/>
    </location>
</feature>
<dbReference type="InterPro" id="IPR012910">
    <property type="entry name" value="Plug_dom"/>
</dbReference>
<keyword evidence="2" id="KW-0813">Transport</keyword>
<dbReference type="InterPro" id="IPR000531">
    <property type="entry name" value="Beta-barrel_TonB"/>
</dbReference>
<dbReference type="PANTHER" id="PTHR30069">
    <property type="entry name" value="TONB-DEPENDENT OUTER MEMBRANE RECEPTOR"/>
    <property type="match status" value="1"/>
</dbReference>